<proteinExistence type="predicted"/>
<dbReference type="OrthoDB" id="5096160at2"/>
<reference evidence="1 2" key="1">
    <citation type="submission" date="2019-06" db="EMBL/GenBank/DDBJ databases">
        <title>Sequencing the genomes of 1000 actinobacteria strains.</title>
        <authorList>
            <person name="Klenk H.-P."/>
        </authorList>
    </citation>
    <scope>NUCLEOTIDE SEQUENCE [LARGE SCALE GENOMIC DNA]</scope>
    <source>
        <strain evidence="1 2">DSM 21947</strain>
    </source>
</reference>
<dbReference type="AlphaFoldDB" id="A0A8H2K5S8"/>
<comment type="caution">
    <text evidence="1">The sequence shown here is derived from an EMBL/GenBank/DDBJ whole genome shotgun (WGS) entry which is preliminary data.</text>
</comment>
<dbReference type="Proteomes" id="UP000316560">
    <property type="component" value="Unassembled WGS sequence"/>
</dbReference>
<name>A0A8H2K5S8_9MICO</name>
<evidence type="ECO:0000313" key="1">
    <source>
        <dbReference type="EMBL" id="TQO18527.1"/>
    </source>
</evidence>
<gene>
    <name evidence="1" type="ORF">FB472_0044</name>
</gene>
<protein>
    <submittedName>
        <fullName evidence="1">Uncharacterized protein</fullName>
    </submittedName>
</protein>
<organism evidence="1 2">
    <name type="scientific">Rhodoglobus vestalii</name>
    <dbReference type="NCBI Taxonomy" id="193384"/>
    <lineage>
        <taxon>Bacteria</taxon>
        <taxon>Bacillati</taxon>
        <taxon>Actinomycetota</taxon>
        <taxon>Actinomycetes</taxon>
        <taxon>Micrococcales</taxon>
        <taxon>Microbacteriaceae</taxon>
        <taxon>Rhodoglobus</taxon>
    </lineage>
</organism>
<accession>A0A8H2K5S8</accession>
<keyword evidence="2" id="KW-1185">Reference proteome</keyword>
<dbReference type="RefSeq" id="WP_141989148.1">
    <property type="nucleotide sequence ID" value="NZ_VFRA01000001.1"/>
</dbReference>
<evidence type="ECO:0000313" key="2">
    <source>
        <dbReference type="Proteomes" id="UP000316560"/>
    </source>
</evidence>
<dbReference type="EMBL" id="VFRA01000001">
    <property type="protein sequence ID" value="TQO18527.1"/>
    <property type="molecule type" value="Genomic_DNA"/>
</dbReference>
<sequence>MTTANPTRSTRTARDLLDSRLLTVVSGHAFPAAAAGLGDTGMIITGAVGLTKLNHLRHAHPNALLIAEPRTLSTCTSTAIEPFVLSEPGALFEDTLEDVLQRQRDAGADVALLPTGYIPVAENETLREVVRRANLIERDDTALVLSLDASWLRTEHINFVIAVLKTSLLPVLIGFAHNQSPLGTQWALRGYRQLFTAVPGLFAHRTDIAGFDAYAHGASGASIGSIPSLRRFTPPDQKSWSSNPTDRTPHVLVGSMLRYVRGSVLHTSYYQSTPAPNCSCVICDGRPIDRFITDSAEQKRDAALHSASVLTELWDRVDPSNPRAWWRNAREETMAANATLATQIGRPIKDDYLSSWEKFDSLR</sequence>